<dbReference type="AlphaFoldDB" id="A0A1G8JLW7"/>
<dbReference type="Pfam" id="PF11392">
    <property type="entry name" value="AllH"/>
    <property type="match status" value="1"/>
</dbReference>
<name>A0A1G8JLW7_9CLOT</name>
<dbReference type="EMBL" id="FNDZ01000002">
    <property type="protein sequence ID" value="SDI31640.1"/>
    <property type="molecule type" value="Genomic_DNA"/>
</dbReference>
<organism evidence="1 2">
    <name type="scientific">Proteiniclasticum ruminis</name>
    <dbReference type="NCBI Taxonomy" id="398199"/>
    <lineage>
        <taxon>Bacteria</taxon>
        <taxon>Bacillati</taxon>
        <taxon>Bacillota</taxon>
        <taxon>Clostridia</taxon>
        <taxon>Eubacteriales</taxon>
        <taxon>Clostridiaceae</taxon>
        <taxon>Proteiniclasticum</taxon>
    </lineage>
</organism>
<accession>A0A1G8JLW7</accession>
<gene>
    <name evidence="1" type="ORF">SAMN05421804_10234</name>
</gene>
<reference evidence="1 2" key="1">
    <citation type="submission" date="2016-10" db="EMBL/GenBank/DDBJ databases">
        <authorList>
            <person name="de Groot N.N."/>
        </authorList>
    </citation>
    <scope>NUCLEOTIDE SEQUENCE [LARGE SCALE GENOMIC DNA]</scope>
    <source>
        <strain evidence="1 2">CGMCC 1.5058</strain>
    </source>
</reference>
<protein>
    <recommendedName>
        <fullName evidence="3">DUF2877 domain-containing protein</fullName>
    </recommendedName>
</protein>
<proteinExistence type="predicted"/>
<evidence type="ECO:0008006" key="3">
    <source>
        <dbReference type="Google" id="ProtNLM"/>
    </source>
</evidence>
<dbReference type="RefSeq" id="WP_031577146.1">
    <property type="nucleotide sequence ID" value="NZ_FNDZ01000002.1"/>
</dbReference>
<sequence length="295" mass="32942">MRTVKGLRAEELLFERLQPGIRFRGKVHSIFSSTMNLMEEGGRLWTVSIERQMYLPGTLEISGKINFEEYHDLLGKPVHLASCMLIFGHSLQVDLSDLLVRKPPERNATAMGPGNPKDNLEETLKELRRKGKRGGCLSFFLPGSPEGYLEKAFQERILEMKRTGDFRKILGLGLGLTPSGDDFALGFMAMASYLQESFVRDTAQKLKTLLEQGTVSTTEVSLQMLHFGKEGRFPGDLTDFCEEVLYGNDPEKRNHTMKKLLNIGSISGTDMASGALFALELNLEQQCGGNDDKKS</sequence>
<evidence type="ECO:0000313" key="2">
    <source>
        <dbReference type="Proteomes" id="UP000183255"/>
    </source>
</evidence>
<evidence type="ECO:0000313" key="1">
    <source>
        <dbReference type="EMBL" id="SDI31640.1"/>
    </source>
</evidence>
<dbReference type="InterPro" id="IPR021530">
    <property type="entry name" value="AllH-like"/>
</dbReference>
<dbReference type="Proteomes" id="UP000183255">
    <property type="component" value="Unassembled WGS sequence"/>
</dbReference>